<proteinExistence type="inferred from homology"/>
<keyword evidence="7" id="KW-0735">Signal-anchor</keyword>
<gene>
    <name evidence="15" type="ORF">HOLleu_10419</name>
</gene>
<dbReference type="GO" id="GO:0046920">
    <property type="term" value="F:alpha-(1-&gt;3)-fucosyltransferase activity"/>
    <property type="evidence" value="ECO:0007669"/>
    <property type="project" value="TreeGrafter"/>
</dbReference>
<evidence type="ECO:0000313" key="15">
    <source>
        <dbReference type="EMBL" id="KAJ8043365.1"/>
    </source>
</evidence>
<dbReference type="OrthoDB" id="427096at2759"/>
<evidence type="ECO:0000256" key="5">
    <source>
        <dbReference type="ARBA" id="ARBA00022679"/>
    </source>
</evidence>
<keyword evidence="11" id="KW-0333">Golgi apparatus</keyword>
<keyword evidence="5 11" id="KW-0808">Transferase</keyword>
<dbReference type="GO" id="GO:0032580">
    <property type="term" value="C:Golgi cisterna membrane"/>
    <property type="evidence" value="ECO:0007669"/>
    <property type="project" value="UniProtKB-SubCell"/>
</dbReference>
<dbReference type="Gene3D" id="3.40.50.11660">
    <property type="entry name" value="Glycosyl transferase family 10, C-terminal domain"/>
    <property type="match status" value="1"/>
</dbReference>
<keyword evidence="10" id="KW-0325">Glycoprotein</keyword>
<evidence type="ECO:0000313" key="16">
    <source>
        <dbReference type="Proteomes" id="UP001152320"/>
    </source>
</evidence>
<dbReference type="Proteomes" id="UP001152320">
    <property type="component" value="Chromosome 4"/>
</dbReference>
<evidence type="ECO:0000256" key="2">
    <source>
        <dbReference type="ARBA" id="ARBA00004922"/>
    </source>
</evidence>
<keyword evidence="9" id="KW-0472">Membrane</keyword>
<dbReference type="InterPro" id="IPR031481">
    <property type="entry name" value="Glyco_tran_10_N"/>
</dbReference>
<keyword evidence="8" id="KW-1133">Transmembrane helix</keyword>
<dbReference type="EC" id="2.4.1.-" evidence="11"/>
<evidence type="ECO:0000256" key="9">
    <source>
        <dbReference type="ARBA" id="ARBA00023136"/>
    </source>
</evidence>
<feature type="compositionally biased region" description="Polar residues" evidence="12">
    <location>
        <begin position="75"/>
        <end position="87"/>
    </location>
</feature>
<feature type="region of interest" description="Disordered" evidence="12">
    <location>
        <begin position="66"/>
        <end position="103"/>
    </location>
</feature>
<accession>A0A9Q1HEU9</accession>
<feature type="domain" description="Fucosyltransferase C-terminal" evidence="13">
    <location>
        <begin position="240"/>
        <end position="408"/>
    </location>
</feature>
<comment type="similarity">
    <text evidence="3 11">Belongs to the glycosyltransferase 10 family.</text>
</comment>
<name>A0A9Q1HEU9_HOLLE</name>
<evidence type="ECO:0000256" key="3">
    <source>
        <dbReference type="ARBA" id="ARBA00008919"/>
    </source>
</evidence>
<dbReference type="PANTHER" id="PTHR11929:SF145">
    <property type="entry name" value="ALPHA-(1,3)-FUCOSYLTRANSFERASE FUT-1"/>
    <property type="match status" value="1"/>
</dbReference>
<dbReference type="InterPro" id="IPR001503">
    <property type="entry name" value="Glyco_trans_10"/>
</dbReference>
<reference evidence="15" key="1">
    <citation type="submission" date="2021-10" db="EMBL/GenBank/DDBJ databases">
        <title>Tropical sea cucumber genome reveals ecological adaptation and Cuvierian tubules defense mechanism.</title>
        <authorList>
            <person name="Chen T."/>
        </authorList>
    </citation>
    <scope>NUCLEOTIDE SEQUENCE</scope>
    <source>
        <strain evidence="15">Nanhai2018</strain>
        <tissue evidence="15">Muscle</tissue>
    </source>
</reference>
<dbReference type="SUPFAM" id="SSF53756">
    <property type="entry name" value="UDP-Glycosyltransferase/glycogen phosphorylase"/>
    <property type="match status" value="1"/>
</dbReference>
<evidence type="ECO:0000259" key="14">
    <source>
        <dbReference type="Pfam" id="PF17039"/>
    </source>
</evidence>
<dbReference type="PANTHER" id="PTHR11929">
    <property type="entry name" value="ALPHA- 1,3 -FUCOSYLTRANSFERASE"/>
    <property type="match status" value="1"/>
</dbReference>
<keyword evidence="4 11" id="KW-0328">Glycosyltransferase</keyword>
<dbReference type="EMBL" id="JAIZAY010000004">
    <property type="protein sequence ID" value="KAJ8043365.1"/>
    <property type="molecule type" value="Genomic_DNA"/>
</dbReference>
<evidence type="ECO:0000256" key="12">
    <source>
        <dbReference type="SAM" id="MobiDB-lite"/>
    </source>
</evidence>
<evidence type="ECO:0000256" key="7">
    <source>
        <dbReference type="ARBA" id="ARBA00022968"/>
    </source>
</evidence>
<evidence type="ECO:0000256" key="6">
    <source>
        <dbReference type="ARBA" id="ARBA00022692"/>
    </source>
</evidence>
<evidence type="ECO:0000256" key="11">
    <source>
        <dbReference type="RuleBase" id="RU003832"/>
    </source>
</evidence>
<evidence type="ECO:0000256" key="8">
    <source>
        <dbReference type="ARBA" id="ARBA00022989"/>
    </source>
</evidence>
<dbReference type="Pfam" id="PF17039">
    <property type="entry name" value="Glyco_tran_10_N"/>
    <property type="match status" value="1"/>
</dbReference>
<feature type="domain" description="Fucosyltransferase N-terminal" evidence="14">
    <location>
        <begin position="106"/>
        <end position="221"/>
    </location>
</feature>
<evidence type="ECO:0000256" key="10">
    <source>
        <dbReference type="ARBA" id="ARBA00023180"/>
    </source>
</evidence>
<evidence type="ECO:0000259" key="13">
    <source>
        <dbReference type="Pfam" id="PF00852"/>
    </source>
</evidence>
<dbReference type="InterPro" id="IPR055270">
    <property type="entry name" value="Glyco_tran_10_C"/>
</dbReference>
<dbReference type="FunFam" id="3.40.50.11660:FF:000004">
    <property type="entry name" value="Glycoprotein 3-alpha-L-fucosyltransferase A"/>
    <property type="match status" value="1"/>
</dbReference>
<evidence type="ECO:0000256" key="4">
    <source>
        <dbReference type="ARBA" id="ARBA00022676"/>
    </source>
</evidence>
<dbReference type="AlphaFoldDB" id="A0A9Q1HEU9"/>
<comment type="subcellular location">
    <subcellularLocation>
        <location evidence="11">Golgi apparatus</location>
        <location evidence="11">Golgi stack membrane</location>
        <topology evidence="11">Single-pass type II membrane protein</topology>
    </subcellularLocation>
    <subcellularLocation>
        <location evidence="1">Membrane</location>
        <topology evidence="1">Single-pass membrane protein</topology>
    </subcellularLocation>
</comment>
<comment type="pathway">
    <text evidence="2">Protein modification; protein glycosylation.</text>
</comment>
<protein>
    <recommendedName>
        <fullName evidence="11">Fucosyltransferase</fullName>
        <ecNumber evidence="11">2.4.1.-</ecNumber>
    </recommendedName>
</protein>
<keyword evidence="16" id="KW-1185">Reference proteome</keyword>
<dbReference type="Pfam" id="PF00852">
    <property type="entry name" value="Glyco_transf_10"/>
    <property type="match status" value="1"/>
</dbReference>
<organism evidence="15 16">
    <name type="scientific">Holothuria leucospilota</name>
    <name type="common">Black long sea cucumber</name>
    <name type="synonym">Mertensiothuria leucospilota</name>
    <dbReference type="NCBI Taxonomy" id="206669"/>
    <lineage>
        <taxon>Eukaryota</taxon>
        <taxon>Metazoa</taxon>
        <taxon>Echinodermata</taxon>
        <taxon>Eleutherozoa</taxon>
        <taxon>Echinozoa</taxon>
        <taxon>Holothuroidea</taxon>
        <taxon>Aspidochirotacea</taxon>
        <taxon>Aspidochirotida</taxon>
        <taxon>Holothuriidae</taxon>
        <taxon>Holothuria</taxon>
    </lineage>
</organism>
<evidence type="ECO:0000256" key="1">
    <source>
        <dbReference type="ARBA" id="ARBA00004167"/>
    </source>
</evidence>
<keyword evidence="6 11" id="KW-0812">Transmembrane</keyword>
<sequence length="436" mass="50866">MRYIRRTTYLFITLCILIVSRLTVLRYCGLVHGSFSIYECVTGNRSFKLRTRNQLALQGDKAGVIGSLKTDRNSPDVSNGQSFQTNKKSNESEGQMKGQRSSRTCKKKILLWANTHKSKNLQKFDNKLVGCKDINCYIRLAVGMNWHDLEDSHAVIFDHKFYKDWKSLIRRRPPNQIWIFYTRESPAHSSEKNNFPEGISGNVHNWTKVYLSDSDIPTFYGRFVYDREKALQDRNVNWAANKNKLCAWVASNCKYTSWKRLDFVARLQEYLPIDTYGRCGITECPGDCLEFLKSYKFYLALESHTCREYITEKVWRNSFEENVVPVVYGAPKEDYEKVLPPHSFIHVEDFKSFKELADFLLYLDKNNEKYNEYFRWKNLGVIYRETGSTILTNPSLCVIGRKLVEVDTGKVAVKKQNIKAWWEGSCFTVKNPLVFS</sequence>
<dbReference type="InterPro" id="IPR038577">
    <property type="entry name" value="GT10-like_C_sf"/>
</dbReference>
<comment type="caution">
    <text evidence="15">The sequence shown here is derived from an EMBL/GenBank/DDBJ whole genome shotgun (WGS) entry which is preliminary data.</text>
</comment>